<reference evidence="2" key="2">
    <citation type="submission" date="2022-01" db="EMBL/GenBank/DDBJ databases">
        <authorList>
            <person name="Yamashiro T."/>
            <person name="Shiraishi A."/>
            <person name="Satake H."/>
            <person name="Nakayama K."/>
        </authorList>
    </citation>
    <scope>NUCLEOTIDE SEQUENCE</scope>
</reference>
<accession>A0ABQ4XVQ9</accession>
<evidence type="ECO:0000313" key="3">
    <source>
        <dbReference type="Proteomes" id="UP001151760"/>
    </source>
</evidence>
<feature type="region of interest" description="Disordered" evidence="1">
    <location>
        <begin position="134"/>
        <end position="205"/>
    </location>
</feature>
<evidence type="ECO:0000256" key="1">
    <source>
        <dbReference type="SAM" id="MobiDB-lite"/>
    </source>
</evidence>
<comment type="caution">
    <text evidence="2">The sequence shown here is derived from an EMBL/GenBank/DDBJ whole genome shotgun (WGS) entry which is preliminary data.</text>
</comment>
<sequence>MLWGIITSINVDYAKLIWEEFVQAIQTFLVDKANLSTPPQKGKKTKPHVIPYCRFTMLIICHLGRTHNIHQRSSSLFHLAVEDRRLGNLKFFPKGEEDEVFGMQIPKELITNNIRNAPYYNAYLEMVAKHDQKTAAEEGGKKKSTTKADKSKKPATVKQLKPKIVKEKSSKPAPASKHKVTQEKPANPSPAKHPKRGKVQKIRKGKSSLQLIDELNLNLNPNIKVKVKIIMSK</sequence>
<feature type="compositionally biased region" description="Basic residues" evidence="1">
    <location>
        <begin position="192"/>
        <end position="205"/>
    </location>
</feature>
<evidence type="ECO:0008006" key="4">
    <source>
        <dbReference type="Google" id="ProtNLM"/>
    </source>
</evidence>
<name>A0ABQ4XVQ9_9ASTR</name>
<keyword evidence="3" id="KW-1185">Reference proteome</keyword>
<protein>
    <recommendedName>
        <fullName evidence="4">Histone deacetylase 14</fullName>
    </recommendedName>
</protein>
<reference evidence="2" key="1">
    <citation type="journal article" date="2022" name="Int. J. Mol. Sci.">
        <title>Draft Genome of Tanacetum Coccineum: Genomic Comparison of Closely Related Tanacetum-Family Plants.</title>
        <authorList>
            <person name="Yamashiro T."/>
            <person name="Shiraishi A."/>
            <person name="Nakayama K."/>
            <person name="Satake H."/>
        </authorList>
    </citation>
    <scope>NUCLEOTIDE SEQUENCE</scope>
</reference>
<evidence type="ECO:0000313" key="2">
    <source>
        <dbReference type="EMBL" id="GJS69067.1"/>
    </source>
</evidence>
<organism evidence="2 3">
    <name type="scientific">Tanacetum coccineum</name>
    <dbReference type="NCBI Taxonomy" id="301880"/>
    <lineage>
        <taxon>Eukaryota</taxon>
        <taxon>Viridiplantae</taxon>
        <taxon>Streptophyta</taxon>
        <taxon>Embryophyta</taxon>
        <taxon>Tracheophyta</taxon>
        <taxon>Spermatophyta</taxon>
        <taxon>Magnoliopsida</taxon>
        <taxon>eudicotyledons</taxon>
        <taxon>Gunneridae</taxon>
        <taxon>Pentapetalae</taxon>
        <taxon>asterids</taxon>
        <taxon>campanulids</taxon>
        <taxon>Asterales</taxon>
        <taxon>Asteraceae</taxon>
        <taxon>Asteroideae</taxon>
        <taxon>Anthemideae</taxon>
        <taxon>Anthemidinae</taxon>
        <taxon>Tanacetum</taxon>
    </lineage>
</organism>
<gene>
    <name evidence="2" type="ORF">Tco_0701908</name>
</gene>
<dbReference type="Proteomes" id="UP001151760">
    <property type="component" value="Unassembled WGS sequence"/>
</dbReference>
<feature type="compositionally biased region" description="Basic and acidic residues" evidence="1">
    <location>
        <begin position="134"/>
        <end position="152"/>
    </location>
</feature>
<proteinExistence type="predicted"/>
<dbReference type="EMBL" id="BQNB010009836">
    <property type="protein sequence ID" value="GJS69067.1"/>
    <property type="molecule type" value="Genomic_DNA"/>
</dbReference>